<gene>
    <name evidence="2" type="ORF">L2672_13895</name>
</gene>
<organism evidence="2 3">
    <name type="scientific">Shewanella gaetbuli</name>
    <dbReference type="NCBI Taxonomy" id="220752"/>
    <lineage>
        <taxon>Bacteria</taxon>
        <taxon>Pseudomonadati</taxon>
        <taxon>Pseudomonadota</taxon>
        <taxon>Gammaproteobacteria</taxon>
        <taxon>Alteromonadales</taxon>
        <taxon>Shewanellaceae</taxon>
        <taxon>Shewanella</taxon>
    </lineage>
</organism>
<dbReference type="PROSITE" id="PS50801">
    <property type="entry name" value="STAS"/>
    <property type="match status" value="1"/>
</dbReference>
<accession>A0A9X1ZLJ4</accession>
<dbReference type="InterPro" id="IPR052746">
    <property type="entry name" value="MlaB_ABC_Transporter"/>
</dbReference>
<dbReference type="CDD" id="cd07043">
    <property type="entry name" value="STAS_anti-anti-sigma_factors"/>
    <property type="match status" value="1"/>
</dbReference>
<dbReference type="Gene3D" id="3.30.750.24">
    <property type="entry name" value="STAS domain"/>
    <property type="match status" value="1"/>
</dbReference>
<protein>
    <submittedName>
        <fullName evidence="2">STAS domain-containing protein</fullName>
    </submittedName>
</protein>
<keyword evidence="3" id="KW-1185">Reference proteome</keyword>
<comment type="caution">
    <text evidence="2">The sequence shown here is derived from an EMBL/GenBank/DDBJ whole genome shotgun (WGS) entry which is preliminary data.</text>
</comment>
<dbReference type="PANTHER" id="PTHR35849:SF1">
    <property type="entry name" value="INTERMEMBRANE PHOSPHOLIPID TRANSPORT SYSTEM BINDING PROTEIN MLAB"/>
    <property type="match status" value="1"/>
</dbReference>
<sequence length="106" mass="11884">MIKFEQQGNTCLLQGRLTQDEVTQLWPNRHQLFTESTQVLDLSALNYVDSAGIAMLLALKKGLAKQKSASNEVNSRLLVNPSTQLTSMIELYDLDAFFTENSSVFD</sequence>
<dbReference type="InterPro" id="IPR002645">
    <property type="entry name" value="STAS_dom"/>
</dbReference>
<evidence type="ECO:0000313" key="2">
    <source>
        <dbReference type="EMBL" id="MCL1143771.1"/>
    </source>
</evidence>
<feature type="domain" description="STAS" evidence="1">
    <location>
        <begin position="39"/>
        <end position="106"/>
    </location>
</feature>
<evidence type="ECO:0000313" key="3">
    <source>
        <dbReference type="Proteomes" id="UP001139333"/>
    </source>
</evidence>
<dbReference type="InterPro" id="IPR058548">
    <property type="entry name" value="MlaB-like_STAS"/>
</dbReference>
<name>A0A9X1ZLJ4_9GAMM</name>
<dbReference type="Pfam" id="PF13466">
    <property type="entry name" value="STAS_2"/>
    <property type="match status" value="1"/>
</dbReference>
<dbReference type="PANTHER" id="PTHR35849">
    <property type="entry name" value="BLR2341 PROTEIN"/>
    <property type="match status" value="1"/>
</dbReference>
<dbReference type="Proteomes" id="UP001139333">
    <property type="component" value="Unassembled WGS sequence"/>
</dbReference>
<reference evidence="2" key="1">
    <citation type="submission" date="2022-01" db="EMBL/GenBank/DDBJ databases">
        <title>Whole genome-based taxonomy of the Shewanellaceae.</title>
        <authorList>
            <person name="Martin-Rodriguez A.J."/>
        </authorList>
    </citation>
    <scope>NUCLEOTIDE SEQUENCE</scope>
    <source>
        <strain evidence="2">DSM 16422</strain>
    </source>
</reference>
<dbReference type="InterPro" id="IPR036513">
    <property type="entry name" value="STAS_dom_sf"/>
</dbReference>
<dbReference type="SUPFAM" id="SSF52091">
    <property type="entry name" value="SpoIIaa-like"/>
    <property type="match status" value="1"/>
</dbReference>
<proteinExistence type="predicted"/>
<dbReference type="RefSeq" id="WP_248996439.1">
    <property type="nucleotide sequence ID" value="NZ_JAKIKP010000011.1"/>
</dbReference>
<evidence type="ECO:0000259" key="1">
    <source>
        <dbReference type="PROSITE" id="PS50801"/>
    </source>
</evidence>
<dbReference type="EMBL" id="JAKIKP010000011">
    <property type="protein sequence ID" value="MCL1143771.1"/>
    <property type="molecule type" value="Genomic_DNA"/>
</dbReference>
<dbReference type="AlphaFoldDB" id="A0A9X1ZLJ4"/>